<dbReference type="AlphaFoldDB" id="A0AAV7I2F6"/>
<gene>
    <name evidence="1" type="ORF">KQX54_004313</name>
</gene>
<proteinExistence type="predicted"/>
<accession>A0AAV7I2F6</accession>
<organism evidence="1 2">
    <name type="scientific">Cotesia glomerata</name>
    <name type="common">Lepidopteran parasitic wasp</name>
    <name type="synonym">Apanteles glomeratus</name>
    <dbReference type="NCBI Taxonomy" id="32391"/>
    <lineage>
        <taxon>Eukaryota</taxon>
        <taxon>Metazoa</taxon>
        <taxon>Ecdysozoa</taxon>
        <taxon>Arthropoda</taxon>
        <taxon>Hexapoda</taxon>
        <taxon>Insecta</taxon>
        <taxon>Pterygota</taxon>
        <taxon>Neoptera</taxon>
        <taxon>Endopterygota</taxon>
        <taxon>Hymenoptera</taxon>
        <taxon>Apocrita</taxon>
        <taxon>Ichneumonoidea</taxon>
        <taxon>Braconidae</taxon>
        <taxon>Microgastrinae</taxon>
        <taxon>Cotesia</taxon>
    </lineage>
</organism>
<evidence type="ECO:0000313" key="2">
    <source>
        <dbReference type="Proteomes" id="UP000826195"/>
    </source>
</evidence>
<dbReference type="Proteomes" id="UP000826195">
    <property type="component" value="Unassembled WGS sequence"/>
</dbReference>
<sequence>MGSSLVPRAEINQPRIAYSDRLSTLPPTVLAVMHSTTKQNERLDRCTPTSILTTSYCKLQDVRCNKTYKNKKMCSLGVSRSCVRSKVKPLGINKRAVVCGSRKRAKGLKIRVEEEERNNNG</sequence>
<reference evidence="1 2" key="1">
    <citation type="journal article" date="2021" name="J. Hered.">
        <title>A chromosome-level genome assembly of the parasitoid wasp, Cotesia glomerata (Hymenoptera: Braconidae).</title>
        <authorList>
            <person name="Pinto B.J."/>
            <person name="Weis J.J."/>
            <person name="Gamble T."/>
            <person name="Ode P.J."/>
            <person name="Paul R."/>
            <person name="Zaspel J.M."/>
        </authorList>
    </citation>
    <scope>NUCLEOTIDE SEQUENCE [LARGE SCALE GENOMIC DNA]</scope>
    <source>
        <strain evidence="1">CgM1</strain>
    </source>
</reference>
<protein>
    <submittedName>
        <fullName evidence="1">Uncharacterized protein</fullName>
    </submittedName>
</protein>
<keyword evidence="2" id="KW-1185">Reference proteome</keyword>
<comment type="caution">
    <text evidence="1">The sequence shown here is derived from an EMBL/GenBank/DDBJ whole genome shotgun (WGS) entry which is preliminary data.</text>
</comment>
<dbReference type="EMBL" id="JAHXZJ010002609">
    <property type="protein sequence ID" value="KAH0539361.1"/>
    <property type="molecule type" value="Genomic_DNA"/>
</dbReference>
<evidence type="ECO:0000313" key="1">
    <source>
        <dbReference type="EMBL" id="KAH0539361.1"/>
    </source>
</evidence>
<name>A0AAV7I2F6_COTGL</name>